<reference evidence="2" key="1">
    <citation type="submission" date="2022-09" db="EMBL/GenBank/DDBJ databases">
        <title>Enrichment on poylsaccharides allowed isolation of novel metabolic and taxonomic groups of Haloarchaea.</title>
        <authorList>
            <person name="Sorokin D.Y."/>
            <person name="Elcheninov A.G."/>
            <person name="Khizhniak T.V."/>
            <person name="Kolganova T.V."/>
            <person name="Kublanov I.V."/>
        </authorList>
    </citation>
    <scope>NUCLEOTIDE SEQUENCE</scope>
    <source>
        <strain evidence="2">AArc-xg1-1</strain>
    </source>
</reference>
<sequence length="218" mass="24061">MEFVLVGLFVLGLALAVSLFRTWIRTRVRALTTGPIRHLTTRDRERVPLADDRRELERRADDALEASMAPGIGTHLESPITVREVATVVTETGGESTNTALVPIVRVPLGTTDTPGMELVFDYVADVLATVHPVFDAADDPVSHYDVQFTFGPDGLLVSGECRRVGVPVELADRLVTDSSYRAHALRRDVESRADGEDGDEDENEDDRAVLWGECREY</sequence>
<organism evidence="2 3">
    <name type="scientific">Natronoglomus mannanivorans</name>
    <dbReference type="NCBI Taxonomy" id="2979990"/>
    <lineage>
        <taxon>Archaea</taxon>
        <taxon>Methanobacteriati</taxon>
        <taxon>Methanobacteriota</taxon>
        <taxon>Stenosarchaea group</taxon>
        <taxon>Halobacteria</taxon>
        <taxon>Halobacteriales</taxon>
        <taxon>Natrialbaceae</taxon>
        <taxon>Natronoglomus</taxon>
    </lineage>
</organism>
<evidence type="ECO:0000256" key="1">
    <source>
        <dbReference type="SAM" id="MobiDB-lite"/>
    </source>
</evidence>
<proteinExistence type="predicted"/>
<gene>
    <name evidence="2" type="ORF">OB960_16145</name>
</gene>
<protein>
    <submittedName>
        <fullName evidence="2">Uncharacterized protein</fullName>
    </submittedName>
</protein>
<evidence type="ECO:0000313" key="3">
    <source>
        <dbReference type="Proteomes" id="UP001321018"/>
    </source>
</evidence>
<feature type="compositionally biased region" description="Acidic residues" evidence="1">
    <location>
        <begin position="197"/>
        <end position="206"/>
    </location>
</feature>
<dbReference type="AlphaFoldDB" id="A0AAP2Z2H4"/>
<dbReference type="RefSeq" id="WP_338004727.1">
    <property type="nucleotide sequence ID" value="NZ_JAOPKA010000011.1"/>
</dbReference>
<name>A0AAP2Z2H4_9EURY</name>
<dbReference type="Proteomes" id="UP001321018">
    <property type="component" value="Unassembled WGS sequence"/>
</dbReference>
<accession>A0AAP2Z2H4</accession>
<dbReference type="EMBL" id="JAOPKA010000011">
    <property type="protein sequence ID" value="MCU4742919.1"/>
    <property type="molecule type" value="Genomic_DNA"/>
</dbReference>
<feature type="region of interest" description="Disordered" evidence="1">
    <location>
        <begin position="188"/>
        <end position="210"/>
    </location>
</feature>
<evidence type="ECO:0000313" key="2">
    <source>
        <dbReference type="EMBL" id="MCU4742919.1"/>
    </source>
</evidence>
<comment type="caution">
    <text evidence="2">The sequence shown here is derived from an EMBL/GenBank/DDBJ whole genome shotgun (WGS) entry which is preliminary data.</text>
</comment>